<evidence type="ECO:0000256" key="1">
    <source>
        <dbReference type="SAM" id="MobiDB-lite"/>
    </source>
</evidence>
<feature type="compositionally biased region" description="Gly residues" evidence="1">
    <location>
        <begin position="150"/>
        <end position="165"/>
    </location>
</feature>
<evidence type="ECO:0000313" key="2">
    <source>
        <dbReference type="EMBL" id="KAK9118148.1"/>
    </source>
</evidence>
<feature type="compositionally biased region" description="Acidic residues" evidence="1">
    <location>
        <begin position="129"/>
        <end position="149"/>
    </location>
</feature>
<comment type="caution">
    <text evidence="2">The sequence shown here is derived from an EMBL/GenBank/DDBJ whole genome shotgun (WGS) entry which is preliminary data.</text>
</comment>
<proteinExistence type="predicted"/>
<protein>
    <submittedName>
        <fullName evidence="2">Uncharacterized protein</fullName>
    </submittedName>
</protein>
<accession>A0AAP0NT12</accession>
<evidence type="ECO:0000313" key="3">
    <source>
        <dbReference type="Proteomes" id="UP001419268"/>
    </source>
</evidence>
<feature type="compositionally biased region" description="Basic and acidic residues" evidence="1">
    <location>
        <begin position="19"/>
        <end position="41"/>
    </location>
</feature>
<feature type="compositionally biased region" description="Basic residues" evidence="1">
    <location>
        <begin position="49"/>
        <end position="61"/>
    </location>
</feature>
<keyword evidence="3" id="KW-1185">Reference proteome</keyword>
<feature type="compositionally biased region" description="Basic and acidic residues" evidence="1">
    <location>
        <begin position="118"/>
        <end position="128"/>
    </location>
</feature>
<feature type="region of interest" description="Disordered" evidence="1">
    <location>
        <begin position="1"/>
        <end position="165"/>
    </location>
</feature>
<name>A0AAP0NT12_9MAGN</name>
<dbReference type="EMBL" id="JBBNAG010000007">
    <property type="protein sequence ID" value="KAK9118148.1"/>
    <property type="molecule type" value="Genomic_DNA"/>
</dbReference>
<organism evidence="2 3">
    <name type="scientific">Stephania cephalantha</name>
    <dbReference type="NCBI Taxonomy" id="152367"/>
    <lineage>
        <taxon>Eukaryota</taxon>
        <taxon>Viridiplantae</taxon>
        <taxon>Streptophyta</taxon>
        <taxon>Embryophyta</taxon>
        <taxon>Tracheophyta</taxon>
        <taxon>Spermatophyta</taxon>
        <taxon>Magnoliopsida</taxon>
        <taxon>Ranunculales</taxon>
        <taxon>Menispermaceae</taxon>
        <taxon>Menispermoideae</taxon>
        <taxon>Cissampelideae</taxon>
        <taxon>Stephania</taxon>
    </lineage>
</organism>
<dbReference type="Proteomes" id="UP001419268">
    <property type="component" value="Unassembled WGS sequence"/>
</dbReference>
<gene>
    <name evidence="2" type="ORF">Scep_016241</name>
</gene>
<sequence length="165" mass="18041">MDDLCLIDDPHLFGMARTKTTEASKKSEQEKENTAKSEQVGRRAQTTSYRKKKELRRGVRSSKKDCDLNDGAVATQPSDLAGQQLAIRMSQTTAVEPYFSEATKPDQGEGMEEESEEHTEQRIEKNDENSETGGEDGEECREGNEEEGGSEGTSGSGSGIRDGST</sequence>
<dbReference type="AlphaFoldDB" id="A0AAP0NT12"/>
<reference evidence="2 3" key="1">
    <citation type="submission" date="2024-01" db="EMBL/GenBank/DDBJ databases">
        <title>Genome assemblies of Stephania.</title>
        <authorList>
            <person name="Yang L."/>
        </authorList>
    </citation>
    <scope>NUCLEOTIDE SEQUENCE [LARGE SCALE GENOMIC DNA]</scope>
    <source>
        <strain evidence="2">JXDWG</strain>
        <tissue evidence="2">Leaf</tissue>
    </source>
</reference>